<dbReference type="GeneID" id="24438711"/>
<evidence type="ECO:0000313" key="2">
    <source>
        <dbReference type="Proteomes" id="UP000009168"/>
    </source>
</evidence>
<dbReference type="EMBL" id="GG662770">
    <property type="protein sequence ID" value="EWS75504.1"/>
    <property type="molecule type" value="Genomic_DNA"/>
</dbReference>
<keyword evidence="2" id="KW-1185">Reference proteome</keyword>
<dbReference type="InParanoid" id="W7XL16"/>
<dbReference type="Proteomes" id="UP000009168">
    <property type="component" value="Unassembled WGS sequence"/>
</dbReference>
<proteinExistence type="predicted"/>
<dbReference type="RefSeq" id="XP_012651973.1">
    <property type="nucleotide sequence ID" value="XM_012796519.1"/>
</dbReference>
<accession>W7XL16</accession>
<reference evidence="2" key="1">
    <citation type="journal article" date="2006" name="PLoS Biol.">
        <title>Macronuclear genome sequence of the ciliate Tetrahymena thermophila, a model eukaryote.</title>
        <authorList>
            <person name="Eisen J.A."/>
            <person name="Coyne R.S."/>
            <person name="Wu M."/>
            <person name="Wu D."/>
            <person name="Thiagarajan M."/>
            <person name="Wortman J.R."/>
            <person name="Badger J.H."/>
            <person name="Ren Q."/>
            <person name="Amedeo P."/>
            <person name="Jones K.M."/>
            <person name="Tallon L.J."/>
            <person name="Delcher A.L."/>
            <person name="Salzberg S.L."/>
            <person name="Silva J.C."/>
            <person name="Haas B.J."/>
            <person name="Majoros W.H."/>
            <person name="Farzad M."/>
            <person name="Carlton J.M."/>
            <person name="Smith R.K. Jr."/>
            <person name="Garg J."/>
            <person name="Pearlman R.E."/>
            <person name="Karrer K.M."/>
            <person name="Sun L."/>
            <person name="Manning G."/>
            <person name="Elde N.C."/>
            <person name="Turkewitz A.P."/>
            <person name="Asai D.J."/>
            <person name="Wilkes D.E."/>
            <person name="Wang Y."/>
            <person name="Cai H."/>
            <person name="Collins K."/>
            <person name="Stewart B.A."/>
            <person name="Lee S.R."/>
            <person name="Wilamowska K."/>
            <person name="Weinberg Z."/>
            <person name="Ruzzo W.L."/>
            <person name="Wloga D."/>
            <person name="Gaertig J."/>
            <person name="Frankel J."/>
            <person name="Tsao C.-C."/>
            <person name="Gorovsky M.A."/>
            <person name="Keeling P.J."/>
            <person name="Waller R.F."/>
            <person name="Patron N.J."/>
            <person name="Cherry J.M."/>
            <person name="Stover N.A."/>
            <person name="Krieger C.J."/>
            <person name="del Toro C."/>
            <person name="Ryder H.F."/>
            <person name="Williamson S.C."/>
            <person name="Barbeau R.A."/>
            <person name="Hamilton E.P."/>
            <person name="Orias E."/>
        </authorList>
    </citation>
    <scope>NUCLEOTIDE SEQUENCE [LARGE SCALE GENOMIC DNA]</scope>
    <source>
        <strain evidence="2">SB210</strain>
    </source>
</reference>
<gene>
    <name evidence="1" type="ORF">TTHERM_000391269</name>
</gene>
<dbReference type="KEGG" id="tet:TTHERM_000391269"/>
<evidence type="ECO:0000313" key="1">
    <source>
        <dbReference type="EMBL" id="EWS75504.1"/>
    </source>
</evidence>
<sequence>MLRIHIINILKMQIQTILNNIEKIQSQNLKDQESIFQEVQCILFKNKKILVQFPQNKRYSYFLILLNNQQRNLIVYMISSIIKNINIMKSFQLIHSAFRLQRLQYKTNQIANFQLIKKVRQIILLIKKKKEIKEILANIRRFVNFSNYRKKTFYILQ</sequence>
<organism evidence="1 2">
    <name type="scientific">Tetrahymena thermophila (strain SB210)</name>
    <dbReference type="NCBI Taxonomy" id="312017"/>
    <lineage>
        <taxon>Eukaryota</taxon>
        <taxon>Sar</taxon>
        <taxon>Alveolata</taxon>
        <taxon>Ciliophora</taxon>
        <taxon>Intramacronucleata</taxon>
        <taxon>Oligohymenophorea</taxon>
        <taxon>Hymenostomatida</taxon>
        <taxon>Tetrahymenina</taxon>
        <taxon>Tetrahymenidae</taxon>
        <taxon>Tetrahymena</taxon>
    </lineage>
</organism>
<name>W7XL16_TETTS</name>
<protein>
    <submittedName>
        <fullName evidence="1">Uncharacterized protein</fullName>
    </submittedName>
</protein>
<dbReference type="AlphaFoldDB" id="W7XL16"/>